<accession>C5B515</accession>
<protein>
    <submittedName>
        <fullName evidence="1">Uncharacterized protein</fullName>
    </submittedName>
</protein>
<dbReference type="AlphaFoldDB" id="C5B515"/>
<evidence type="ECO:0000313" key="2">
    <source>
        <dbReference type="Proteomes" id="UP000009081"/>
    </source>
</evidence>
<sequence length="95" mass="10708">MPEANRYQKRLLESYPNIDLLPLDHRDEVEVAKAVAERRTGDGLFEFLWHELAAMGEEDTCEVDKALGQALFDIETVRCDIFHTCSTPSADGPKA</sequence>
<name>C5B515_METEA</name>
<proteinExistence type="predicted"/>
<reference evidence="1 2" key="1">
    <citation type="journal article" date="2009" name="PLoS ONE">
        <title>Methylobacterium genome sequences: a reference blueprint to investigate microbial metabolism of C1 compounds from natural and industrial sources.</title>
        <authorList>
            <person name="Vuilleumier S."/>
            <person name="Chistoserdova L."/>
            <person name="Lee M.-C."/>
            <person name="Bringel F."/>
            <person name="Lajus A."/>
            <person name="Zhou Y."/>
            <person name="Gourion B."/>
            <person name="Barbe V."/>
            <person name="Chang J."/>
            <person name="Cruveiller S."/>
            <person name="Dossat C."/>
            <person name="Gillett W."/>
            <person name="Gruffaz C."/>
            <person name="Haugen E."/>
            <person name="Hourcade E."/>
            <person name="Levy R."/>
            <person name="Mangenot S."/>
            <person name="Muller E."/>
            <person name="Nadalig T."/>
            <person name="Pagni M."/>
            <person name="Penny C."/>
            <person name="Peyraud R."/>
            <person name="Robinson D.G."/>
            <person name="Roche D."/>
            <person name="Rouy Z."/>
            <person name="Saenampechek C."/>
            <person name="Salvignol G."/>
            <person name="Vallenet D."/>
            <person name="Wu Z."/>
            <person name="Marx C.J."/>
            <person name="Vorholt J.A."/>
            <person name="Olson M.V."/>
            <person name="Kaul R."/>
            <person name="Weissenbach J."/>
            <person name="Medigue C."/>
            <person name="Lidstrom M.E."/>
        </authorList>
    </citation>
    <scope>NUCLEOTIDE SEQUENCE [LARGE SCALE GENOMIC DNA]</scope>
    <source>
        <strain evidence="2">ATCC 14718 / DSM 1338 / JCM 2805 / NCIMB 9133 / AM1</strain>
    </source>
</reference>
<geneLocation type="plasmid" evidence="1 2">
    <name>megaplasmid</name>
</geneLocation>
<keyword evidence="2" id="KW-1185">Reference proteome</keyword>
<dbReference type="KEGG" id="mea:Mex_2p0703"/>
<gene>
    <name evidence="1" type="ordered locus">MexAM1_META2p0703</name>
</gene>
<dbReference type="HOGENOM" id="CLU_2369590_0_0_5"/>
<dbReference type="RefSeq" id="WP_012753994.1">
    <property type="nucleotide sequence ID" value="NC_012811.1"/>
</dbReference>
<dbReference type="EMBL" id="CP001511">
    <property type="protein sequence ID" value="ACS43547.1"/>
    <property type="molecule type" value="Genomic_DNA"/>
</dbReference>
<evidence type="ECO:0000313" key="1">
    <source>
        <dbReference type="EMBL" id="ACS43547.1"/>
    </source>
</evidence>
<keyword evidence="1" id="KW-0614">Plasmid</keyword>
<dbReference type="Proteomes" id="UP000009081">
    <property type="component" value="Plasmid megaplasmid"/>
</dbReference>
<dbReference type="OrthoDB" id="9983508at2"/>
<organism evidence="1 2">
    <name type="scientific">Methylorubrum extorquens (strain ATCC 14718 / DSM 1338 / JCM 2805 / NCIMB 9133 / AM1)</name>
    <name type="common">Methylobacterium extorquens</name>
    <dbReference type="NCBI Taxonomy" id="272630"/>
    <lineage>
        <taxon>Bacteria</taxon>
        <taxon>Pseudomonadati</taxon>
        <taxon>Pseudomonadota</taxon>
        <taxon>Alphaproteobacteria</taxon>
        <taxon>Hyphomicrobiales</taxon>
        <taxon>Methylobacteriaceae</taxon>
        <taxon>Methylorubrum</taxon>
    </lineage>
</organism>